<dbReference type="SUPFAM" id="SSF63491">
    <property type="entry name" value="BAG domain"/>
    <property type="match status" value="1"/>
</dbReference>
<evidence type="ECO:0000259" key="3">
    <source>
        <dbReference type="PROSITE" id="PS51035"/>
    </source>
</evidence>
<feature type="domain" description="BAG" evidence="3">
    <location>
        <begin position="555"/>
        <end position="632"/>
    </location>
</feature>
<dbReference type="CDD" id="cd23767">
    <property type="entry name" value="IQCD"/>
    <property type="match status" value="1"/>
</dbReference>
<dbReference type="Proteomes" id="UP001163823">
    <property type="component" value="Chromosome 7"/>
</dbReference>
<feature type="compositionally biased region" description="Polar residues" evidence="2">
    <location>
        <begin position="452"/>
        <end position="463"/>
    </location>
</feature>
<feature type="compositionally biased region" description="Basic and acidic residues" evidence="2">
    <location>
        <begin position="351"/>
        <end position="361"/>
    </location>
</feature>
<gene>
    <name evidence="4" type="ORF">O6P43_017716</name>
</gene>
<sequence>MMPAYGHGDSYPHQRYQMPFGQYHFPGFETTTPHIKMDPSKSPFAYEQPWPYAGHYGFPIPWNTCSGNNNCPGCYSYRHAYPHPHPHPHPPLSPIYCTGGCPAYPEVHPVPYALPPHYPMELPRYEYDKNVPNNYHCCGCPNHLCKQNEGKSLKIEEQKPDLDEKGSDSPVPVQWKNCPFPIIYSPPEHMNRKQKKPVNLDGTEQEKISCDAQPNGSSGANEQEPRVLNRWFPLEINSLPRLMQNGEKKTSQIQPSEDKRKEFPFPTFWMPYCDNQPEAGLANNTERSPTAKSVREAPHTFKLIPVSFSDDEGDPKKAILKEERSETNGDANVEDETTKQKSNPVKQMASHQEKNDFEGTEKRKRNIPVKQNEENVTDKNTPINAKRQSSPQKTSKLPPVCLRVDPLPRKKSSTRSSRSPSPSASKEHPQGMSNETSKASGLSGMKKKSEQDSQIQSPSSSNKVAEPNEKIIEMLDRRTGGNKGGDHGDVPQSKIPNTLSNGEHEEHENVSKMSRTEESEQKRKTLSDAEAAILIQSAYRGFEVRRWEPLKKLKQIAEVQEQAMDVRNCIQALDVGDEIQTDDKKKVIIGETIMRLLLKLDTIQGLHPSLRVIRKSLARELVSLQEKLDSIIAKKSNEQVHDQSTTKLEDFLLDAHNTGCVEEPQEEKEAVLCKKSSEDVFHDGHEILEQCQSELCETDTLCGSKDEELESVKQRPEHDNREPPVVDGMGSSAKPNLFIPSHADVSEVKVQDAHSSNTDILETGETVAEGEIKSEVGDTSSVDNLDVSGWEELPQEVNDDEYVDLDSQRDIQVEMGKNEVKLSVVSYMEPYTNLPAKDDDLVLKREQREISLAELPAGLVDEDYDISESKKNEECHMKKEILLREEEKCDSAIDASPPGDDISHEPHLKKQALGVQERQSNVKSDSWAKSECQKDRELFGDTSHDVEVEHLSVKEVKNDNELSILSRCTELQQLPSSVDHYSCVGANDLHSSYSQLDDSDTVANEKKHIVEDEHEEKVNQTVEEKEVQVEHQQLHPLIGDIQADQASVNEAQGEEEETLAGRQFPPLPEGVERELLVVPSDNSKSPNTEDEDGFDGKKLIEENKKLRELIEKLIEAGNNQLTVISNLNGRVKGLEKKLAKRKKMGTTHYRPATKGSSCIKSSNSMLQGYGVKVAM</sequence>
<feature type="compositionally biased region" description="Polar residues" evidence="2">
    <location>
        <begin position="378"/>
        <end position="395"/>
    </location>
</feature>
<comment type="caution">
    <text evidence="4">The sequence shown here is derived from an EMBL/GenBank/DDBJ whole genome shotgun (WGS) entry which is preliminary data.</text>
</comment>
<feature type="region of interest" description="Disordered" evidence="2">
    <location>
        <begin position="274"/>
        <end position="525"/>
    </location>
</feature>
<reference evidence="4" key="1">
    <citation type="journal article" date="2023" name="Science">
        <title>Elucidation of the pathway for biosynthesis of saponin adjuvants from the soapbark tree.</title>
        <authorList>
            <person name="Reed J."/>
            <person name="Orme A."/>
            <person name="El-Demerdash A."/>
            <person name="Owen C."/>
            <person name="Martin L.B.B."/>
            <person name="Misra R.C."/>
            <person name="Kikuchi S."/>
            <person name="Rejzek M."/>
            <person name="Martin A.C."/>
            <person name="Harkess A."/>
            <person name="Leebens-Mack J."/>
            <person name="Louveau T."/>
            <person name="Stephenson M.J."/>
            <person name="Osbourn A."/>
        </authorList>
    </citation>
    <scope>NUCLEOTIDE SEQUENCE</scope>
    <source>
        <strain evidence="4">S10</strain>
    </source>
</reference>
<dbReference type="PANTHER" id="PTHR33322">
    <property type="entry name" value="BAG DOMAIN CONTAINING PROTEIN, EXPRESSED"/>
    <property type="match status" value="1"/>
</dbReference>
<feature type="compositionally biased region" description="Basic and acidic residues" evidence="2">
    <location>
        <begin position="314"/>
        <end position="327"/>
    </location>
</feature>
<dbReference type="GO" id="GO:0006457">
    <property type="term" value="P:protein folding"/>
    <property type="evidence" value="ECO:0007669"/>
    <property type="project" value="TreeGrafter"/>
</dbReference>
<dbReference type="Gene3D" id="1.20.58.120">
    <property type="entry name" value="BAG domain"/>
    <property type="match status" value="1"/>
</dbReference>
<feature type="compositionally biased region" description="Polar residues" evidence="2">
    <location>
        <begin position="431"/>
        <end position="440"/>
    </location>
</feature>
<feature type="compositionally biased region" description="Basic and acidic residues" evidence="2">
    <location>
        <begin position="502"/>
        <end position="525"/>
    </location>
</feature>
<accession>A0AAD7PNN4</accession>
<dbReference type="EMBL" id="JARAOO010000007">
    <property type="protein sequence ID" value="KAJ7962501.1"/>
    <property type="molecule type" value="Genomic_DNA"/>
</dbReference>
<evidence type="ECO:0000313" key="4">
    <source>
        <dbReference type="EMBL" id="KAJ7962501.1"/>
    </source>
</evidence>
<organism evidence="4 5">
    <name type="scientific">Quillaja saponaria</name>
    <name type="common">Soap bark tree</name>
    <dbReference type="NCBI Taxonomy" id="32244"/>
    <lineage>
        <taxon>Eukaryota</taxon>
        <taxon>Viridiplantae</taxon>
        <taxon>Streptophyta</taxon>
        <taxon>Embryophyta</taxon>
        <taxon>Tracheophyta</taxon>
        <taxon>Spermatophyta</taxon>
        <taxon>Magnoliopsida</taxon>
        <taxon>eudicotyledons</taxon>
        <taxon>Gunneridae</taxon>
        <taxon>Pentapetalae</taxon>
        <taxon>rosids</taxon>
        <taxon>fabids</taxon>
        <taxon>Fabales</taxon>
        <taxon>Quillajaceae</taxon>
        <taxon>Quillaja</taxon>
    </lineage>
</organism>
<feature type="region of interest" description="Disordered" evidence="2">
    <location>
        <begin position="910"/>
        <end position="929"/>
    </location>
</feature>
<dbReference type="PROSITE" id="PS51035">
    <property type="entry name" value="BAG"/>
    <property type="match status" value="1"/>
</dbReference>
<name>A0AAD7PNN4_QUISA</name>
<dbReference type="GO" id="GO:0009506">
    <property type="term" value="C:plasmodesma"/>
    <property type="evidence" value="ECO:0007669"/>
    <property type="project" value="TreeGrafter"/>
</dbReference>
<dbReference type="InterPro" id="IPR036533">
    <property type="entry name" value="BAG_dom_sf"/>
</dbReference>
<feature type="region of interest" description="Disordered" evidence="2">
    <location>
        <begin position="708"/>
        <end position="734"/>
    </location>
</feature>
<keyword evidence="5" id="KW-1185">Reference proteome</keyword>
<dbReference type="Pfam" id="PF02179">
    <property type="entry name" value="BAG"/>
    <property type="match status" value="1"/>
</dbReference>
<evidence type="ECO:0000256" key="2">
    <source>
        <dbReference type="SAM" id="MobiDB-lite"/>
    </source>
</evidence>
<dbReference type="PANTHER" id="PTHR33322:SF16">
    <property type="entry name" value="BAG FAMILY MOLECULAR CHAPERONE REGULATOR 6"/>
    <property type="match status" value="1"/>
</dbReference>
<evidence type="ECO:0000313" key="5">
    <source>
        <dbReference type="Proteomes" id="UP001163823"/>
    </source>
</evidence>
<proteinExistence type="predicted"/>
<dbReference type="FunFam" id="1.20.58.120:FF:000010">
    <property type="entry name" value="BAG family molecular chaperone regulator 6"/>
    <property type="match status" value="1"/>
</dbReference>
<dbReference type="InterPro" id="IPR003103">
    <property type="entry name" value="BAG_domain"/>
</dbReference>
<dbReference type="SMART" id="SM00264">
    <property type="entry name" value="BAG"/>
    <property type="match status" value="1"/>
</dbReference>
<feature type="compositionally biased region" description="Basic and acidic residues" evidence="2">
    <location>
        <begin position="466"/>
        <end position="489"/>
    </location>
</feature>
<dbReference type="AlphaFoldDB" id="A0AAD7PNN4"/>
<dbReference type="InterPro" id="IPR040400">
    <property type="entry name" value="BAG5/6/7/8"/>
</dbReference>
<keyword evidence="1" id="KW-0143">Chaperone</keyword>
<evidence type="ECO:0000256" key="1">
    <source>
        <dbReference type="ARBA" id="ARBA00023186"/>
    </source>
</evidence>
<feature type="compositionally biased region" description="Polar residues" evidence="2">
    <location>
        <begin position="282"/>
        <end position="291"/>
    </location>
</feature>
<feature type="compositionally biased region" description="Basic and acidic residues" evidence="2">
    <location>
        <begin position="708"/>
        <end position="724"/>
    </location>
</feature>
<dbReference type="GO" id="GO:0051087">
    <property type="term" value="F:protein-folding chaperone binding"/>
    <property type="evidence" value="ECO:0007669"/>
    <property type="project" value="InterPro"/>
</dbReference>
<dbReference type="KEGG" id="qsa:O6P43_017716"/>
<protein>
    <submittedName>
        <fullName evidence="4">BAG family molecular chaperone regulator 6</fullName>
    </submittedName>
</protein>
<feature type="compositionally biased region" description="Low complexity" evidence="2">
    <location>
        <begin position="414"/>
        <end position="424"/>
    </location>
</feature>